<dbReference type="Pfam" id="PF00989">
    <property type="entry name" value="PAS"/>
    <property type="match status" value="1"/>
</dbReference>
<dbReference type="NCBIfam" id="TIGR00277">
    <property type="entry name" value="HDIG"/>
    <property type="match status" value="1"/>
</dbReference>
<dbReference type="SUPFAM" id="SSF55073">
    <property type="entry name" value="Nucleotide cyclase"/>
    <property type="match status" value="1"/>
</dbReference>
<dbReference type="InterPro" id="IPR043128">
    <property type="entry name" value="Rev_trsase/Diguanyl_cyclase"/>
</dbReference>
<feature type="domain" description="HD" evidence="7">
    <location>
        <begin position="530"/>
        <end position="653"/>
    </location>
</feature>
<feature type="domain" description="PAC" evidence="5">
    <location>
        <begin position="249"/>
        <end position="302"/>
    </location>
</feature>
<dbReference type="InterPro" id="IPR029787">
    <property type="entry name" value="Nucleotide_cyclase"/>
</dbReference>
<feature type="domain" description="PAS" evidence="4">
    <location>
        <begin position="178"/>
        <end position="228"/>
    </location>
</feature>
<dbReference type="OrthoDB" id="9798833at2"/>
<evidence type="ECO:0000313" key="9">
    <source>
        <dbReference type="EMBL" id="TWU01372.1"/>
    </source>
</evidence>
<evidence type="ECO:0000259" key="7">
    <source>
        <dbReference type="PROSITE" id="PS51831"/>
    </source>
</evidence>
<dbReference type="PROSITE" id="PS50112">
    <property type="entry name" value="PAS"/>
    <property type="match status" value="1"/>
</dbReference>
<dbReference type="PROSITE" id="PS50887">
    <property type="entry name" value="GGDEF"/>
    <property type="match status" value="1"/>
</dbReference>
<keyword evidence="3" id="KW-1133">Transmembrane helix</keyword>
<dbReference type="GO" id="GO:0006355">
    <property type="term" value="P:regulation of DNA-templated transcription"/>
    <property type="evidence" value="ECO:0007669"/>
    <property type="project" value="InterPro"/>
</dbReference>
<keyword evidence="10" id="KW-1185">Reference proteome</keyword>
<dbReference type="InterPro" id="IPR050469">
    <property type="entry name" value="Diguanylate_Cyclase"/>
</dbReference>
<organism evidence="9 10">
    <name type="scientific">Neorhodopirellula pilleata</name>
    <dbReference type="NCBI Taxonomy" id="2714738"/>
    <lineage>
        <taxon>Bacteria</taxon>
        <taxon>Pseudomonadati</taxon>
        <taxon>Planctomycetota</taxon>
        <taxon>Planctomycetia</taxon>
        <taxon>Pirellulales</taxon>
        <taxon>Pirellulaceae</taxon>
        <taxon>Neorhodopirellula</taxon>
    </lineage>
</organism>
<dbReference type="InterPro" id="IPR035965">
    <property type="entry name" value="PAS-like_dom_sf"/>
</dbReference>
<dbReference type="CDD" id="cd00130">
    <property type="entry name" value="PAS"/>
    <property type="match status" value="1"/>
</dbReference>
<dbReference type="SMART" id="SM00471">
    <property type="entry name" value="HDc"/>
    <property type="match status" value="1"/>
</dbReference>
<dbReference type="PROSITE" id="PS51832">
    <property type="entry name" value="HD_GYP"/>
    <property type="match status" value="1"/>
</dbReference>
<dbReference type="Proteomes" id="UP000316213">
    <property type="component" value="Unassembled WGS sequence"/>
</dbReference>
<dbReference type="SMART" id="SM00091">
    <property type="entry name" value="PAS"/>
    <property type="match status" value="1"/>
</dbReference>
<dbReference type="SMART" id="SM00267">
    <property type="entry name" value="GGDEF"/>
    <property type="match status" value="1"/>
</dbReference>
<dbReference type="PANTHER" id="PTHR45138">
    <property type="entry name" value="REGULATORY COMPONENTS OF SENSORY TRANSDUCTION SYSTEM"/>
    <property type="match status" value="1"/>
</dbReference>
<dbReference type="Gene3D" id="3.30.450.20">
    <property type="entry name" value="PAS domain"/>
    <property type="match status" value="1"/>
</dbReference>
<dbReference type="CDD" id="cd01949">
    <property type="entry name" value="GGDEF"/>
    <property type="match status" value="1"/>
</dbReference>
<evidence type="ECO:0000259" key="6">
    <source>
        <dbReference type="PROSITE" id="PS50887"/>
    </source>
</evidence>
<dbReference type="Pfam" id="PF13487">
    <property type="entry name" value="HD_5"/>
    <property type="match status" value="1"/>
</dbReference>
<name>A0A5C6AQW3_9BACT</name>
<dbReference type="Gene3D" id="3.30.70.270">
    <property type="match status" value="1"/>
</dbReference>
<dbReference type="InterPro" id="IPR000160">
    <property type="entry name" value="GGDEF_dom"/>
</dbReference>
<dbReference type="GO" id="GO:1902201">
    <property type="term" value="P:negative regulation of bacterial-type flagellum-dependent cell motility"/>
    <property type="evidence" value="ECO:0007669"/>
    <property type="project" value="TreeGrafter"/>
</dbReference>
<dbReference type="EMBL" id="SJPM01000002">
    <property type="protein sequence ID" value="TWU01372.1"/>
    <property type="molecule type" value="Genomic_DNA"/>
</dbReference>
<dbReference type="NCBIfam" id="TIGR00254">
    <property type="entry name" value="GGDEF"/>
    <property type="match status" value="1"/>
</dbReference>
<dbReference type="InterPro" id="IPR037522">
    <property type="entry name" value="HD_GYP_dom"/>
</dbReference>
<dbReference type="Pfam" id="PF00990">
    <property type="entry name" value="GGDEF"/>
    <property type="match status" value="1"/>
</dbReference>
<keyword evidence="3" id="KW-0472">Membrane</keyword>
<sequence>MKISSLARINFSIIMLCIAAILLAHLAGLIPDERVYQVANRAKLCEALSANISACVGDYDLQKAGKQFELFATQNPDLISVGLRRHNGDLVVAVGSHAETWNDLAVGHQDGIYVVQIENTKTKWGQIEIQFSPIYAGANQYVSPSLAKLLSFVAMLVGLACWLHLRRILRYLDPNKSVPPRVREVLNSFAEGVIVIDTEDRIVLANQSFAKYVGKTQEELLGSGLYDLAWRISEAPNCSTTEIPAGTVHGTQMQLADANGQIRSIFSVNSSPVLDDEGKYKGVMMAFTDVTPLERNRSALLSTLEELSVSKKEITKQNEELRYLATRDPLTSCINRRTFFELFEEHWSEATNSNIPLCGMMVDIDFFKSINDTYGHSMGDEVLRQTGALLNKMTRKNDVVCRYGGEEFAILMPGLDIADAEAAAESIRIRMSEMQFPDFTITASLGISAFSLGAAAPQDMLDQADKCLYVAKRNGRNQVVRFDTVPADLIVDESKISRTKPAEEASVAPSIPYSAVTALFSALTFRDHETAMHSNRVSTYASLLAQRVLSPKDVYVVETAALLHDIGKVGVPDAILLKPEALNAEEWEFMEKHDRIGVEIIRHSFKNQGLTDIVKYHHYRYGGVQCSEKQKFWGEDIPIGSRILTIVDSFDAMVSDRPYRKGMGVTSAVAELRRCSGSQFDPVLTEYFIEIVESGALQVELNSGVSSDGDVLLAIGEQIERLVEAADDGDGQSFVALAERLRQTADRFQIGIVSEAASNAIAVTNEDAQVETLVKQSFELLAACRIMRAGISPANLTSTEVDSNSAQVQKP</sequence>
<protein>
    <recommendedName>
        <fullName evidence="1">diguanylate cyclase</fullName>
        <ecNumber evidence="1">2.7.7.65</ecNumber>
    </recommendedName>
</protein>
<dbReference type="GO" id="GO:0043709">
    <property type="term" value="P:cell adhesion involved in single-species biofilm formation"/>
    <property type="evidence" value="ECO:0007669"/>
    <property type="project" value="TreeGrafter"/>
</dbReference>
<dbReference type="EC" id="2.7.7.65" evidence="1"/>
<dbReference type="AlphaFoldDB" id="A0A5C6AQW3"/>
<accession>A0A5C6AQW3</accession>
<dbReference type="InterPro" id="IPR013767">
    <property type="entry name" value="PAS_fold"/>
</dbReference>
<feature type="transmembrane region" description="Helical" evidence="3">
    <location>
        <begin position="12"/>
        <end position="30"/>
    </location>
</feature>
<dbReference type="PROSITE" id="PS50113">
    <property type="entry name" value="PAC"/>
    <property type="match status" value="1"/>
</dbReference>
<dbReference type="FunFam" id="3.30.70.270:FF:000001">
    <property type="entry name" value="Diguanylate cyclase domain protein"/>
    <property type="match status" value="1"/>
</dbReference>
<dbReference type="SUPFAM" id="SSF109604">
    <property type="entry name" value="HD-domain/PDEase-like"/>
    <property type="match status" value="1"/>
</dbReference>
<dbReference type="NCBIfam" id="TIGR00229">
    <property type="entry name" value="sensory_box"/>
    <property type="match status" value="1"/>
</dbReference>
<keyword evidence="3" id="KW-0812">Transmembrane</keyword>
<comment type="caution">
    <text evidence="9">The sequence shown here is derived from an EMBL/GenBank/DDBJ whole genome shotgun (WGS) entry which is preliminary data.</text>
</comment>
<dbReference type="GO" id="GO:0005886">
    <property type="term" value="C:plasma membrane"/>
    <property type="evidence" value="ECO:0007669"/>
    <property type="project" value="TreeGrafter"/>
</dbReference>
<evidence type="ECO:0000256" key="1">
    <source>
        <dbReference type="ARBA" id="ARBA00012528"/>
    </source>
</evidence>
<proteinExistence type="predicted"/>
<evidence type="ECO:0000256" key="3">
    <source>
        <dbReference type="SAM" id="Phobius"/>
    </source>
</evidence>
<dbReference type="PANTHER" id="PTHR45138:SF9">
    <property type="entry name" value="DIGUANYLATE CYCLASE DGCM-RELATED"/>
    <property type="match status" value="1"/>
</dbReference>
<dbReference type="InterPro" id="IPR000700">
    <property type="entry name" value="PAS-assoc_C"/>
</dbReference>
<dbReference type="GO" id="GO:0052621">
    <property type="term" value="F:diguanylate cyclase activity"/>
    <property type="evidence" value="ECO:0007669"/>
    <property type="project" value="UniProtKB-EC"/>
</dbReference>
<dbReference type="InterPro" id="IPR006674">
    <property type="entry name" value="HD_domain"/>
</dbReference>
<dbReference type="PROSITE" id="PS51831">
    <property type="entry name" value="HD"/>
    <property type="match status" value="1"/>
</dbReference>
<feature type="domain" description="HD-GYP" evidence="8">
    <location>
        <begin position="508"/>
        <end position="704"/>
    </location>
</feature>
<dbReference type="RefSeq" id="WP_146576686.1">
    <property type="nucleotide sequence ID" value="NZ_SJPM01000002.1"/>
</dbReference>
<reference evidence="9 10" key="1">
    <citation type="submission" date="2019-02" db="EMBL/GenBank/DDBJ databases">
        <title>Deep-cultivation of Planctomycetes and their phenomic and genomic characterization uncovers novel biology.</title>
        <authorList>
            <person name="Wiegand S."/>
            <person name="Jogler M."/>
            <person name="Boedeker C."/>
            <person name="Pinto D."/>
            <person name="Vollmers J."/>
            <person name="Rivas-Marin E."/>
            <person name="Kohn T."/>
            <person name="Peeters S.H."/>
            <person name="Heuer A."/>
            <person name="Rast P."/>
            <person name="Oberbeckmann S."/>
            <person name="Bunk B."/>
            <person name="Jeske O."/>
            <person name="Meyerdierks A."/>
            <person name="Storesund J.E."/>
            <person name="Kallscheuer N."/>
            <person name="Luecker S."/>
            <person name="Lage O.M."/>
            <person name="Pohl T."/>
            <person name="Merkel B.J."/>
            <person name="Hornburger P."/>
            <person name="Mueller R.-W."/>
            <person name="Bruemmer F."/>
            <person name="Labrenz M."/>
            <person name="Spormann A.M."/>
            <person name="Op Den Camp H."/>
            <person name="Overmann J."/>
            <person name="Amann R."/>
            <person name="Jetten M.S.M."/>
            <person name="Mascher T."/>
            <person name="Medema M.H."/>
            <person name="Devos D.P."/>
            <person name="Kaster A.-K."/>
            <person name="Ovreas L."/>
            <person name="Rohde M."/>
            <person name="Galperin M.Y."/>
            <person name="Jogler C."/>
        </authorList>
    </citation>
    <scope>NUCLEOTIDE SEQUENCE [LARGE SCALE GENOMIC DNA]</scope>
    <source>
        <strain evidence="9 10">Pla100</strain>
    </source>
</reference>
<evidence type="ECO:0000259" key="5">
    <source>
        <dbReference type="PROSITE" id="PS50113"/>
    </source>
</evidence>
<dbReference type="InterPro" id="IPR006675">
    <property type="entry name" value="HDIG_dom"/>
</dbReference>
<dbReference type="Gene3D" id="1.10.3210.10">
    <property type="entry name" value="Hypothetical protein af1432"/>
    <property type="match status" value="1"/>
</dbReference>
<gene>
    <name evidence="9" type="primary">pleD_1</name>
    <name evidence="9" type="ORF">Pla100_10990</name>
</gene>
<dbReference type="SUPFAM" id="SSF55785">
    <property type="entry name" value="PYP-like sensor domain (PAS domain)"/>
    <property type="match status" value="1"/>
</dbReference>
<feature type="domain" description="GGDEF" evidence="6">
    <location>
        <begin position="355"/>
        <end position="484"/>
    </location>
</feature>
<evidence type="ECO:0000256" key="2">
    <source>
        <dbReference type="ARBA" id="ARBA00034247"/>
    </source>
</evidence>
<evidence type="ECO:0000313" key="10">
    <source>
        <dbReference type="Proteomes" id="UP000316213"/>
    </source>
</evidence>
<dbReference type="CDD" id="cd00077">
    <property type="entry name" value="HDc"/>
    <property type="match status" value="1"/>
</dbReference>
<evidence type="ECO:0000259" key="8">
    <source>
        <dbReference type="PROSITE" id="PS51832"/>
    </source>
</evidence>
<comment type="catalytic activity">
    <reaction evidence="2">
        <text>2 GTP = 3',3'-c-di-GMP + 2 diphosphate</text>
        <dbReference type="Rhea" id="RHEA:24898"/>
        <dbReference type="ChEBI" id="CHEBI:33019"/>
        <dbReference type="ChEBI" id="CHEBI:37565"/>
        <dbReference type="ChEBI" id="CHEBI:58805"/>
        <dbReference type="EC" id="2.7.7.65"/>
    </reaction>
</comment>
<evidence type="ECO:0000259" key="4">
    <source>
        <dbReference type="PROSITE" id="PS50112"/>
    </source>
</evidence>
<dbReference type="InterPro" id="IPR003607">
    <property type="entry name" value="HD/PDEase_dom"/>
</dbReference>
<dbReference type="InterPro" id="IPR000014">
    <property type="entry name" value="PAS"/>
</dbReference>